<evidence type="ECO:0000259" key="1">
    <source>
        <dbReference type="Pfam" id="PF06094"/>
    </source>
</evidence>
<dbReference type="AlphaFoldDB" id="A0A2I7SDP7"/>
<protein>
    <recommendedName>
        <fullName evidence="1">Gamma-glutamylcyclotransferase AIG2-like domain-containing protein</fullName>
    </recommendedName>
</protein>
<dbReference type="CDD" id="cd06661">
    <property type="entry name" value="GGCT_like"/>
    <property type="match status" value="1"/>
</dbReference>
<dbReference type="OrthoDB" id="482277at2"/>
<evidence type="ECO:0000313" key="3">
    <source>
        <dbReference type="Proteomes" id="UP000236592"/>
    </source>
</evidence>
<dbReference type="InterPro" id="IPR036568">
    <property type="entry name" value="GGCT-like_sf"/>
</dbReference>
<keyword evidence="3" id="KW-1185">Reference proteome</keyword>
<evidence type="ECO:0000313" key="2">
    <source>
        <dbReference type="EMBL" id="AUS04017.1"/>
    </source>
</evidence>
<gene>
    <name evidence="2" type="ORF">C1A40_00300</name>
</gene>
<name>A0A2I7SDP7_9FLAO</name>
<dbReference type="Gene3D" id="3.10.490.10">
    <property type="entry name" value="Gamma-glutamyl cyclotransferase-like"/>
    <property type="match status" value="1"/>
</dbReference>
<dbReference type="Proteomes" id="UP000236592">
    <property type="component" value="Chromosome"/>
</dbReference>
<dbReference type="InterPro" id="IPR013024">
    <property type="entry name" value="GGCT-like"/>
</dbReference>
<dbReference type="KEGG" id="taj:C1A40_00300"/>
<organism evidence="2 3">
    <name type="scientific">Pseudotamlana carrageenivorans</name>
    <dbReference type="NCBI Taxonomy" id="2069432"/>
    <lineage>
        <taxon>Bacteria</taxon>
        <taxon>Pseudomonadati</taxon>
        <taxon>Bacteroidota</taxon>
        <taxon>Flavobacteriia</taxon>
        <taxon>Flavobacteriales</taxon>
        <taxon>Flavobacteriaceae</taxon>
        <taxon>Pseudotamlana</taxon>
    </lineage>
</organism>
<dbReference type="SUPFAM" id="SSF110857">
    <property type="entry name" value="Gamma-glutamyl cyclotransferase-like"/>
    <property type="match status" value="1"/>
</dbReference>
<dbReference type="Pfam" id="PF06094">
    <property type="entry name" value="GGACT"/>
    <property type="match status" value="1"/>
</dbReference>
<accession>A0A2I7SDP7</accession>
<dbReference type="EMBL" id="CP025938">
    <property type="protein sequence ID" value="AUS04017.1"/>
    <property type="molecule type" value="Genomic_DNA"/>
</dbReference>
<dbReference type="RefSeq" id="WP_102994141.1">
    <property type="nucleotide sequence ID" value="NZ_CP025938.1"/>
</dbReference>
<proteinExistence type="predicted"/>
<dbReference type="InterPro" id="IPR009288">
    <property type="entry name" value="AIG2-like_dom"/>
</dbReference>
<sequence length="138" mass="15624">MPKSEYLLVYGTLQKESQNSMSKYLAAHGQFVARGCFQGKLYQVSWFPGAVVSSNILEKVYGSIFKIDTSENVFKVLDAYEGIGRVPKASDLFKRESVHAMLDDGTTIETWVYLYNRSVNHLKRISSGDFLKFSDEGF</sequence>
<feature type="domain" description="Gamma-glutamylcyclotransferase AIG2-like" evidence="1">
    <location>
        <begin position="8"/>
        <end position="131"/>
    </location>
</feature>
<reference evidence="3" key="1">
    <citation type="submission" date="2018-01" db="EMBL/GenBank/DDBJ databases">
        <title>Complete genome of Tamlana sp. UJ94.</title>
        <authorList>
            <person name="Jung J."/>
            <person name="Chung D."/>
            <person name="Bae S.S."/>
            <person name="Baek K."/>
        </authorList>
    </citation>
    <scope>NUCLEOTIDE SEQUENCE [LARGE SCALE GENOMIC DNA]</scope>
    <source>
        <strain evidence="3">UJ94</strain>
    </source>
</reference>